<keyword evidence="4" id="KW-1185">Reference proteome</keyword>
<evidence type="ECO:0000313" key="4">
    <source>
        <dbReference type="Proteomes" id="UP000011083"/>
    </source>
</evidence>
<accession>L8GP61</accession>
<dbReference type="SMART" id="SM00382">
    <property type="entry name" value="AAA"/>
    <property type="match status" value="1"/>
</dbReference>
<dbReference type="RefSeq" id="XP_004336982.1">
    <property type="nucleotide sequence ID" value="XM_004336934.1"/>
</dbReference>
<dbReference type="GeneID" id="14915581"/>
<feature type="coiled-coil region" evidence="1">
    <location>
        <begin position="1"/>
        <end position="49"/>
    </location>
</feature>
<evidence type="ECO:0000256" key="1">
    <source>
        <dbReference type="SAM" id="Coils"/>
    </source>
</evidence>
<dbReference type="PANTHER" id="PTHR46411:SF3">
    <property type="entry name" value="AAA+ ATPASE DOMAIN-CONTAINING PROTEIN"/>
    <property type="match status" value="1"/>
</dbReference>
<proteinExistence type="predicted"/>
<dbReference type="GO" id="GO:0005524">
    <property type="term" value="F:ATP binding"/>
    <property type="evidence" value="ECO:0007669"/>
    <property type="project" value="InterPro"/>
</dbReference>
<organism evidence="3 4">
    <name type="scientific">Acanthamoeba castellanii (strain ATCC 30010 / Neff)</name>
    <dbReference type="NCBI Taxonomy" id="1257118"/>
    <lineage>
        <taxon>Eukaryota</taxon>
        <taxon>Amoebozoa</taxon>
        <taxon>Discosea</taxon>
        <taxon>Longamoebia</taxon>
        <taxon>Centramoebida</taxon>
        <taxon>Acanthamoebidae</taxon>
        <taxon>Acanthamoeba</taxon>
    </lineage>
</organism>
<keyword evidence="1" id="KW-0175">Coiled coil</keyword>
<dbReference type="InterPro" id="IPR054289">
    <property type="entry name" value="DUF7025"/>
</dbReference>
<name>L8GP61_ACACF</name>
<dbReference type="InterPro" id="IPR003593">
    <property type="entry name" value="AAA+_ATPase"/>
</dbReference>
<dbReference type="EMBL" id="KB008037">
    <property type="protein sequence ID" value="ELR14969.1"/>
    <property type="molecule type" value="Genomic_DNA"/>
</dbReference>
<gene>
    <name evidence="3" type="ORF">ACA1_011280</name>
</gene>
<dbReference type="InterPro" id="IPR003959">
    <property type="entry name" value="ATPase_AAA_core"/>
</dbReference>
<evidence type="ECO:0000313" key="3">
    <source>
        <dbReference type="EMBL" id="ELR14969.1"/>
    </source>
</evidence>
<dbReference type="AlphaFoldDB" id="L8GP61"/>
<dbReference type="OrthoDB" id="10042665at2759"/>
<evidence type="ECO:0000259" key="2">
    <source>
        <dbReference type="SMART" id="SM00382"/>
    </source>
</evidence>
<dbReference type="InterPro" id="IPR027417">
    <property type="entry name" value="P-loop_NTPase"/>
</dbReference>
<dbReference type="Proteomes" id="UP000011083">
    <property type="component" value="Unassembled WGS sequence"/>
</dbReference>
<dbReference type="Pfam" id="PF22942">
    <property type="entry name" value="DUF7025"/>
    <property type="match status" value="1"/>
</dbReference>
<dbReference type="Pfam" id="PF00004">
    <property type="entry name" value="AAA"/>
    <property type="match status" value="1"/>
</dbReference>
<dbReference type="CDD" id="cd19481">
    <property type="entry name" value="RecA-like_protease"/>
    <property type="match status" value="1"/>
</dbReference>
<dbReference type="PANTHER" id="PTHR46411">
    <property type="entry name" value="FAMILY ATPASE, PUTATIVE-RELATED"/>
    <property type="match status" value="1"/>
</dbReference>
<dbReference type="Gene3D" id="3.40.50.300">
    <property type="entry name" value="P-loop containing nucleotide triphosphate hydrolases"/>
    <property type="match status" value="1"/>
</dbReference>
<sequence length="614" mass="69118">MEDKQQVATEASAAVDELQAKLKAQEDELAKLRQLNELLLERMNKKDKRSIKSLTSATAGIDGAADQQEYEAFDVKKVPVRHRETNEIIDHDHIVTVKDAQLIQYLRNWVHVDSLYAEPPTAKADELFQARNQLKQLVQLENVAELQGFLDTLYGDMVKRYDNMLAEGVISYRALWYLFTKGKKVVGKTDTNFSVGAEIVSSQYRGGIFPSFEVNGSVIKANGKEFYTTSQSFRVLPYVGTRKLEDLPLRLLDEKTEATITARGRKFARLAVGVHYQTYKGYVAQKEGWWGYQLYKADGRCMLDGVSFNRLNPNSRSADLGGLNQDQYNQQTNSFEAIPDEKLFMAWPTILGFSFSAKKWGEFSVAELDEVKFDDQAFHKLVLPEEKKVLIRSLVENSADFSDIISGKGGGCIFLLHGSPGVGKTLTAESVAELLHRPLYSVSVGELGTDTNELEKKLTEILEVSSSWNAVILLDEADVFLEKRTENDVKRNAMVGIFLRLLEYHQGVLFLTTNRVKCFDKAFHSRISVAIKYEDLGVDSRTQIWTTLLQVANISGIDPAELCVYDINGRQIRTIIRLALALAKTEGVPVNKTHLERTIKVALQFAADLEKAFE</sequence>
<protein>
    <submittedName>
        <fullName evidence="3">ATPase, AAA domain containing protein</fullName>
    </submittedName>
</protein>
<feature type="domain" description="AAA+ ATPase" evidence="2">
    <location>
        <begin position="410"/>
        <end position="542"/>
    </location>
</feature>
<dbReference type="KEGG" id="acan:ACA1_011280"/>
<dbReference type="GO" id="GO:0016887">
    <property type="term" value="F:ATP hydrolysis activity"/>
    <property type="evidence" value="ECO:0007669"/>
    <property type="project" value="InterPro"/>
</dbReference>
<dbReference type="VEuPathDB" id="AmoebaDB:ACA1_011280"/>
<dbReference type="STRING" id="1257118.L8GP61"/>
<dbReference type="SUPFAM" id="SSF52540">
    <property type="entry name" value="P-loop containing nucleoside triphosphate hydrolases"/>
    <property type="match status" value="1"/>
</dbReference>
<reference evidence="3 4" key="1">
    <citation type="journal article" date="2013" name="Genome Biol.">
        <title>Genome of Acanthamoeba castellanii highlights extensive lateral gene transfer and early evolution of tyrosine kinase signaling.</title>
        <authorList>
            <person name="Clarke M."/>
            <person name="Lohan A.J."/>
            <person name="Liu B."/>
            <person name="Lagkouvardos I."/>
            <person name="Roy S."/>
            <person name="Zafar N."/>
            <person name="Bertelli C."/>
            <person name="Schilde C."/>
            <person name="Kianianmomeni A."/>
            <person name="Burglin T.R."/>
            <person name="Frech C."/>
            <person name="Turcotte B."/>
            <person name="Kopec K.O."/>
            <person name="Synnott J.M."/>
            <person name="Choo C."/>
            <person name="Paponov I."/>
            <person name="Finkler A."/>
            <person name="Soon Heng Tan C."/>
            <person name="Hutchins A.P."/>
            <person name="Weinmeier T."/>
            <person name="Rattei T."/>
            <person name="Chu J.S."/>
            <person name="Gimenez G."/>
            <person name="Irimia M."/>
            <person name="Rigden D.J."/>
            <person name="Fitzpatrick D.A."/>
            <person name="Lorenzo-Morales J."/>
            <person name="Bateman A."/>
            <person name="Chiu C.H."/>
            <person name="Tang P."/>
            <person name="Hegemann P."/>
            <person name="Fromm H."/>
            <person name="Raoult D."/>
            <person name="Greub G."/>
            <person name="Miranda-Saavedra D."/>
            <person name="Chen N."/>
            <person name="Nash P."/>
            <person name="Ginger M.L."/>
            <person name="Horn M."/>
            <person name="Schaap P."/>
            <person name="Caler L."/>
            <person name="Loftus B."/>
        </authorList>
    </citation>
    <scope>NUCLEOTIDE SEQUENCE [LARGE SCALE GENOMIC DNA]</scope>
    <source>
        <strain evidence="3 4">Neff</strain>
    </source>
</reference>